<evidence type="ECO:0000256" key="1">
    <source>
        <dbReference type="SAM" id="MobiDB-lite"/>
    </source>
</evidence>
<reference evidence="2 3" key="1">
    <citation type="submission" date="2019-06" db="EMBL/GenBank/DDBJ databases">
        <title>Sequencing the genomes of 1000 actinobacteria strains.</title>
        <authorList>
            <person name="Klenk H.-P."/>
        </authorList>
    </citation>
    <scope>NUCLEOTIDE SEQUENCE [LARGE SCALE GENOMIC DNA]</scope>
    <source>
        <strain evidence="2 3">DSM 45679</strain>
    </source>
</reference>
<comment type="caution">
    <text evidence="2">The sequence shown here is derived from an EMBL/GenBank/DDBJ whole genome shotgun (WGS) entry which is preliminary data.</text>
</comment>
<organism evidence="2 3">
    <name type="scientific">Amycolatopsis cihanbeyliensis</name>
    <dbReference type="NCBI Taxonomy" id="1128664"/>
    <lineage>
        <taxon>Bacteria</taxon>
        <taxon>Bacillati</taxon>
        <taxon>Actinomycetota</taxon>
        <taxon>Actinomycetes</taxon>
        <taxon>Pseudonocardiales</taxon>
        <taxon>Pseudonocardiaceae</taxon>
        <taxon>Amycolatopsis</taxon>
    </lineage>
</organism>
<feature type="compositionally biased region" description="Low complexity" evidence="1">
    <location>
        <begin position="82"/>
        <end position="92"/>
    </location>
</feature>
<accession>A0A542DRP6</accession>
<sequence length="118" mass="12826">MSTYPDAIDFAADRERTLNSIAEPARRAKGAGHLRPDLVLDDLILILMANSGIRATPPAARLAASRRFAALAIQALQASPAASPLPPAARLARGIDTPTRLQRANRMNDRRSHRLARR</sequence>
<dbReference type="Proteomes" id="UP000320876">
    <property type="component" value="Unassembled WGS sequence"/>
</dbReference>
<protein>
    <recommendedName>
        <fullName evidence="4">TetR family transcriptional regulator</fullName>
    </recommendedName>
</protein>
<dbReference type="EMBL" id="VFML01000001">
    <property type="protein sequence ID" value="TQJ05757.1"/>
    <property type="molecule type" value="Genomic_DNA"/>
</dbReference>
<feature type="region of interest" description="Disordered" evidence="1">
    <location>
        <begin position="82"/>
        <end position="118"/>
    </location>
</feature>
<dbReference type="SUPFAM" id="SSF48498">
    <property type="entry name" value="Tetracyclin repressor-like, C-terminal domain"/>
    <property type="match status" value="1"/>
</dbReference>
<dbReference type="OrthoDB" id="9795011at2"/>
<dbReference type="AlphaFoldDB" id="A0A542DRP6"/>
<evidence type="ECO:0000313" key="3">
    <source>
        <dbReference type="Proteomes" id="UP000320876"/>
    </source>
</evidence>
<evidence type="ECO:0000313" key="2">
    <source>
        <dbReference type="EMBL" id="TQJ05757.1"/>
    </source>
</evidence>
<dbReference type="InterPro" id="IPR036271">
    <property type="entry name" value="Tet_transcr_reg_TetR-rel_C_sf"/>
</dbReference>
<dbReference type="Gene3D" id="1.10.357.10">
    <property type="entry name" value="Tetracycline Repressor, domain 2"/>
    <property type="match status" value="1"/>
</dbReference>
<proteinExistence type="predicted"/>
<evidence type="ECO:0008006" key="4">
    <source>
        <dbReference type="Google" id="ProtNLM"/>
    </source>
</evidence>
<name>A0A542DRP6_AMYCI</name>
<gene>
    <name evidence="2" type="ORF">FB471_5595</name>
</gene>
<keyword evidence="3" id="KW-1185">Reference proteome</keyword>